<keyword evidence="2" id="KW-1185">Reference proteome</keyword>
<evidence type="ECO:0000313" key="2">
    <source>
        <dbReference type="Proteomes" id="UP001177003"/>
    </source>
</evidence>
<dbReference type="EMBL" id="OX465081">
    <property type="protein sequence ID" value="CAI9287153.1"/>
    <property type="molecule type" value="Genomic_DNA"/>
</dbReference>
<proteinExistence type="predicted"/>
<reference evidence="1" key="1">
    <citation type="submission" date="2023-04" db="EMBL/GenBank/DDBJ databases">
        <authorList>
            <person name="Vijverberg K."/>
            <person name="Xiong W."/>
            <person name="Schranz E."/>
        </authorList>
    </citation>
    <scope>NUCLEOTIDE SEQUENCE</scope>
</reference>
<evidence type="ECO:0000313" key="1">
    <source>
        <dbReference type="EMBL" id="CAI9287153.1"/>
    </source>
</evidence>
<name>A0AA35Z734_LACSI</name>
<protein>
    <submittedName>
        <fullName evidence="1">Uncharacterized protein</fullName>
    </submittedName>
</protein>
<organism evidence="1 2">
    <name type="scientific">Lactuca saligna</name>
    <name type="common">Willowleaf lettuce</name>
    <dbReference type="NCBI Taxonomy" id="75948"/>
    <lineage>
        <taxon>Eukaryota</taxon>
        <taxon>Viridiplantae</taxon>
        <taxon>Streptophyta</taxon>
        <taxon>Embryophyta</taxon>
        <taxon>Tracheophyta</taxon>
        <taxon>Spermatophyta</taxon>
        <taxon>Magnoliopsida</taxon>
        <taxon>eudicotyledons</taxon>
        <taxon>Gunneridae</taxon>
        <taxon>Pentapetalae</taxon>
        <taxon>asterids</taxon>
        <taxon>campanulids</taxon>
        <taxon>Asterales</taxon>
        <taxon>Asteraceae</taxon>
        <taxon>Cichorioideae</taxon>
        <taxon>Cichorieae</taxon>
        <taxon>Lactucinae</taxon>
        <taxon>Lactuca</taxon>
    </lineage>
</organism>
<sequence>MMELGFMAVVGRNGVEFRRRKVTSYDSLDLRFDSEGSNDLQGVLVGLLNNQMRCWNDGEQEMEAGGFLAHFLSAGNSPVELFLVSNNNRN</sequence>
<accession>A0AA35Z734</accession>
<gene>
    <name evidence="1" type="ORF">LSALG_LOCUS26534</name>
</gene>
<dbReference type="Proteomes" id="UP001177003">
    <property type="component" value="Chromosome 5"/>
</dbReference>
<dbReference type="AlphaFoldDB" id="A0AA35Z734"/>